<dbReference type="AlphaFoldDB" id="A0A2W1E005"/>
<keyword evidence="4" id="KW-0072">Autophagy</keyword>
<dbReference type="PRINTS" id="PR01546">
    <property type="entry name" value="YEAST73DUF"/>
</dbReference>
<dbReference type="OrthoDB" id="272411at2759"/>
<dbReference type="Pfam" id="PF19037">
    <property type="entry name" value="Fuz_longin_2"/>
    <property type="match status" value="1"/>
</dbReference>
<keyword evidence="4" id="KW-0813">Transport</keyword>
<comment type="caution">
    <text evidence="6">The sequence shown here is derived from an EMBL/GenBank/DDBJ whole genome shotgun (WGS) entry which is preliminary data.</text>
</comment>
<keyword evidence="7" id="KW-1185">Reference proteome</keyword>
<dbReference type="Pfam" id="PF19036">
    <property type="entry name" value="Fuz_longin_1"/>
    <property type="match status" value="1"/>
</dbReference>
<evidence type="ECO:0000256" key="1">
    <source>
        <dbReference type="ARBA" id="ARBA00004380"/>
    </source>
</evidence>
<keyword evidence="4" id="KW-0472">Membrane</keyword>
<dbReference type="GO" id="GO:0006623">
    <property type="term" value="P:protein targeting to vacuole"/>
    <property type="evidence" value="ECO:0007669"/>
    <property type="project" value="UniProtKB-UniRule"/>
</dbReference>
<dbReference type="Pfam" id="PF19038">
    <property type="entry name" value="Fuz_longin_3"/>
    <property type="match status" value="1"/>
</dbReference>
<dbReference type="InterPro" id="IPR043972">
    <property type="entry name" value="FUZ/MON1/HPS1_longin_1"/>
</dbReference>
<accession>A0A2W1E005</accession>
<evidence type="ECO:0000313" key="6">
    <source>
        <dbReference type="EMBL" id="KAI1512495.1"/>
    </source>
</evidence>
<dbReference type="InterPro" id="IPR043971">
    <property type="entry name" value="FUZ/MON1/HPS1_longin_2"/>
</dbReference>
<dbReference type="EMBL" id="NRDI02000011">
    <property type="protein sequence ID" value="KAI1512495.1"/>
    <property type="molecule type" value="Genomic_DNA"/>
</dbReference>
<comment type="function">
    <text evidence="3">In complex with CCZ1, is required for multiple vacuole delivery pathways including the cytoplasm to vacuole transport (Cvt), autophagy, pexophagy and endocytosis. The MON1-CCZ1 complex acts at the fusion of vesicles with the vacuole, through its regulation of the SNARE complex during the coordinated priming and docking stages of fusion, and particularly at the stage of tethering/docking.</text>
</comment>
<dbReference type="GO" id="GO:0035658">
    <property type="term" value="C:Mon1-Ccz1 complex"/>
    <property type="evidence" value="ECO:0007669"/>
    <property type="project" value="TreeGrafter"/>
</dbReference>
<feature type="region of interest" description="Disordered" evidence="5">
    <location>
        <begin position="1"/>
        <end position="99"/>
    </location>
</feature>
<dbReference type="Proteomes" id="UP000249757">
    <property type="component" value="Unassembled WGS sequence"/>
</dbReference>
<evidence type="ECO:0000256" key="3">
    <source>
        <dbReference type="ARBA" id="ARBA00043892"/>
    </source>
</evidence>
<keyword evidence="4" id="KW-0653">Protein transport</keyword>
<sequence>MDETGNAEAQSPAFEAGSSPPTPTQQSSNASAKSKKGEAIEQTDFANPTLGIIRRFSRQPSMSSLVSREDTPPPLPPRPALNLLSRPSTSHSTAPARPRLLSKATTQLSVANTQAFATDTKDVSPTSTVARPHNFVGANVVSRNINDVDDTASVASFAPTEAAGYQESILGEVIGQAEKSEQEKSLLRTLGHKFGDAEAQSLFPPDPYFEAAFRREFDEIDEMAMDGSNEETVMHQWRAKLKHFLILSSAGKPIYSRHGDDQLITNYIGVVQTIISFYQSTNDTLRGFTAGDVRFVVMSKGPLNLVAITRLPESDSQLRSQLEALYMQILSTLTLPSMERMFAARANYDLRRPLQGTETLLSALADGFTRGSPSTLLSALECLKLRKSHRATINNTLLKTRSENLLYGLVVASGKLVSVVRPKKHSLHPGDLHLIFNMLFEAGSVKAGGGENWIPLCLPGFNNTGYLYMYVSFLNLERPSEQMQERPRTSDGADDEVAVLLISADKESFFELRRMRDDLVENLERNGSIDAIRTAVQQGRPTCTDIVPGSPLRHFLYKSRGNVQFTMPSYAPYFGGDLEKRRLIDLYNKLHSNLHSKPTTLKVHHETNTTCIALAWSTPLFELYAVAPANTSRAALAASANKIIQWVRREEERVFIIGGAVF</sequence>
<keyword evidence="4" id="KW-0967">Endosome</keyword>
<comment type="similarity">
    <text evidence="4">Belongs to the MON1/SAND family.</text>
</comment>
<evidence type="ECO:0000313" key="7">
    <source>
        <dbReference type="Proteomes" id="UP000249757"/>
    </source>
</evidence>
<dbReference type="GO" id="GO:0000329">
    <property type="term" value="C:fungal-type vacuole membrane"/>
    <property type="evidence" value="ECO:0007669"/>
    <property type="project" value="TreeGrafter"/>
</dbReference>
<name>A0A2W1E005_9PLEO</name>
<dbReference type="GO" id="GO:0032585">
    <property type="term" value="C:multivesicular body membrane"/>
    <property type="evidence" value="ECO:0007669"/>
    <property type="project" value="UniProtKB-SubCell"/>
</dbReference>
<gene>
    <name evidence="6" type="ORF">Ptr86124_008461</name>
</gene>
<dbReference type="PANTHER" id="PTHR13027">
    <property type="entry name" value="SAND PROTEIN-RELATED"/>
    <property type="match status" value="1"/>
</dbReference>
<comment type="subcellular location">
    <subcellularLocation>
        <location evidence="4">Endosome</location>
        <location evidence="4">Multivesicular body membrane</location>
        <topology evidence="4">Peripheral membrane protein</topology>
    </subcellularLocation>
    <subcellularLocation>
        <location evidence="1 4">Prevacuolar compartment membrane</location>
        <topology evidence="1 4">Peripheral membrane protein</topology>
    </subcellularLocation>
    <subcellularLocation>
        <location evidence="4">Vacuole membrane</location>
        <topology evidence="4">Peripheral membrane protein</topology>
    </subcellularLocation>
</comment>
<evidence type="ECO:0000256" key="5">
    <source>
        <dbReference type="SAM" id="MobiDB-lite"/>
    </source>
</evidence>
<dbReference type="PANTHER" id="PTHR13027:SF7">
    <property type="entry name" value="VACUOLAR FUSION PROTEIN MON1 HOMOLOG"/>
    <property type="match status" value="1"/>
</dbReference>
<dbReference type="GO" id="GO:0006914">
    <property type="term" value="P:autophagy"/>
    <property type="evidence" value="ECO:0007669"/>
    <property type="project" value="UniProtKB-UniRule"/>
</dbReference>
<dbReference type="GO" id="GO:0016192">
    <property type="term" value="P:vesicle-mediated transport"/>
    <property type="evidence" value="ECO:0007669"/>
    <property type="project" value="InterPro"/>
</dbReference>
<evidence type="ECO:0000256" key="2">
    <source>
        <dbReference type="ARBA" id="ARBA00018132"/>
    </source>
</evidence>
<keyword evidence="4" id="KW-0926">Vacuole</keyword>
<proteinExistence type="inferred from homology"/>
<protein>
    <recommendedName>
        <fullName evidence="2 4">Vacuolar fusion protein MON1</fullName>
    </recommendedName>
</protein>
<dbReference type="InterPro" id="IPR004353">
    <property type="entry name" value="Mon1"/>
</dbReference>
<organism evidence="6 7">
    <name type="scientific">Pyrenophora tritici-repentis</name>
    <dbReference type="NCBI Taxonomy" id="45151"/>
    <lineage>
        <taxon>Eukaryota</taxon>
        <taxon>Fungi</taxon>
        <taxon>Dikarya</taxon>
        <taxon>Ascomycota</taxon>
        <taxon>Pezizomycotina</taxon>
        <taxon>Dothideomycetes</taxon>
        <taxon>Pleosporomycetidae</taxon>
        <taxon>Pleosporales</taxon>
        <taxon>Pleosporineae</taxon>
        <taxon>Pleosporaceae</taxon>
        <taxon>Pyrenophora</taxon>
    </lineage>
</organism>
<comment type="function">
    <text evidence="4">Required for multiple vacuole delivery pathways including the cytoplasm to vacuole transport (Cvt), autophagy, pexophagy and endocytosis.</text>
</comment>
<dbReference type="InterPro" id="IPR043970">
    <property type="entry name" value="FUZ/MON1/HPS1_longin_3"/>
</dbReference>
<reference evidence="7" key="1">
    <citation type="journal article" date="2022" name="Microb. Genom.">
        <title>A global pangenome for the wheat fungal pathogen Pyrenophora tritici-repentis and prediction of effector protein structural homology.</title>
        <authorList>
            <person name="Moolhuijzen P.M."/>
            <person name="See P.T."/>
            <person name="Shi G."/>
            <person name="Powell H.R."/>
            <person name="Cockram J."/>
            <person name="Jorgensen L.N."/>
            <person name="Benslimane H."/>
            <person name="Strelkov S.E."/>
            <person name="Turner J."/>
            <person name="Liu Z."/>
            <person name="Moffat C.S."/>
        </authorList>
    </citation>
    <scope>NUCLEOTIDE SEQUENCE [LARGE SCALE GENOMIC DNA]</scope>
</reference>
<evidence type="ECO:0000256" key="4">
    <source>
        <dbReference type="RuleBase" id="RU367048"/>
    </source>
</evidence>